<proteinExistence type="predicted"/>
<feature type="domain" description="SHSP" evidence="1">
    <location>
        <begin position="64"/>
        <end position="142"/>
    </location>
</feature>
<dbReference type="Pfam" id="PF00011">
    <property type="entry name" value="HSP20"/>
    <property type="match status" value="1"/>
</dbReference>
<reference evidence="2 3" key="1">
    <citation type="submission" date="2024-03" db="EMBL/GenBank/DDBJ databases">
        <title>The Acrasis kona genome and developmental transcriptomes reveal deep origins of eukaryotic multicellular pathways.</title>
        <authorList>
            <person name="Sheikh S."/>
            <person name="Fu C.-J."/>
            <person name="Brown M.W."/>
            <person name="Baldauf S.L."/>
        </authorList>
    </citation>
    <scope>NUCLEOTIDE SEQUENCE [LARGE SCALE GENOMIC DNA]</scope>
    <source>
        <strain evidence="2 3">ATCC MYA-3509</strain>
    </source>
</reference>
<dbReference type="SUPFAM" id="SSF49764">
    <property type="entry name" value="HSP20-like chaperones"/>
    <property type="match status" value="1"/>
</dbReference>
<accession>A0AAW2ZEC4</accession>
<dbReference type="InterPro" id="IPR008978">
    <property type="entry name" value="HSP20-like_chaperone"/>
</dbReference>
<sequence>MSVMGRLSAIIKRPGNASTTQDGYDWDSLRSPYESGSPMTPMTPIEHTLQDLQLEQNITFTTSEDETCIKIQAQLPKAAQSTLDVKVNSKNVYIYFYTKPGIKSSKQKRKFRLPDNADTKKIDARFSRTAFLCVVVPKKNKKK</sequence>
<dbReference type="InterPro" id="IPR002068">
    <property type="entry name" value="A-crystallin/Hsp20_dom"/>
</dbReference>
<evidence type="ECO:0000313" key="3">
    <source>
        <dbReference type="Proteomes" id="UP001431209"/>
    </source>
</evidence>
<protein>
    <recommendedName>
        <fullName evidence="1">SHSP domain-containing protein</fullName>
    </recommendedName>
</protein>
<dbReference type="Gene3D" id="2.60.40.790">
    <property type="match status" value="1"/>
</dbReference>
<dbReference type="Proteomes" id="UP001431209">
    <property type="component" value="Unassembled WGS sequence"/>
</dbReference>
<dbReference type="CDD" id="cd00298">
    <property type="entry name" value="ACD_sHsps_p23-like"/>
    <property type="match status" value="1"/>
</dbReference>
<evidence type="ECO:0000313" key="2">
    <source>
        <dbReference type="EMBL" id="KAL0486967.1"/>
    </source>
</evidence>
<keyword evidence="3" id="KW-1185">Reference proteome</keyword>
<dbReference type="AlphaFoldDB" id="A0AAW2ZEC4"/>
<organism evidence="2 3">
    <name type="scientific">Acrasis kona</name>
    <dbReference type="NCBI Taxonomy" id="1008807"/>
    <lineage>
        <taxon>Eukaryota</taxon>
        <taxon>Discoba</taxon>
        <taxon>Heterolobosea</taxon>
        <taxon>Tetramitia</taxon>
        <taxon>Eutetramitia</taxon>
        <taxon>Acrasidae</taxon>
        <taxon>Acrasis</taxon>
    </lineage>
</organism>
<dbReference type="EMBL" id="JAOPGA020001289">
    <property type="protein sequence ID" value="KAL0486967.1"/>
    <property type="molecule type" value="Genomic_DNA"/>
</dbReference>
<comment type="caution">
    <text evidence="2">The sequence shown here is derived from an EMBL/GenBank/DDBJ whole genome shotgun (WGS) entry which is preliminary data.</text>
</comment>
<gene>
    <name evidence="2" type="ORF">AKO1_001328</name>
</gene>
<name>A0AAW2ZEC4_9EUKA</name>
<evidence type="ECO:0000259" key="1">
    <source>
        <dbReference type="Pfam" id="PF00011"/>
    </source>
</evidence>